<evidence type="ECO:0000256" key="10">
    <source>
        <dbReference type="ARBA" id="ARBA00023136"/>
    </source>
</evidence>
<feature type="transmembrane region" description="Helical" evidence="11">
    <location>
        <begin position="117"/>
        <end position="142"/>
    </location>
</feature>
<gene>
    <name evidence="13" type="ORF">CSW64_10680</name>
</gene>
<organism evidence="13 14">
    <name type="scientific">Caulobacter mirabilis</name>
    <dbReference type="NCBI Taxonomy" id="69666"/>
    <lineage>
        <taxon>Bacteria</taxon>
        <taxon>Pseudomonadati</taxon>
        <taxon>Pseudomonadota</taxon>
        <taxon>Alphaproteobacteria</taxon>
        <taxon>Caulobacterales</taxon>
        <taxon>Caulobacteraceae</taxon>
        <taxon>Caulobacter</taxon>
    </lineage>
</organism>
<dbReference type="PANTHER" id="PTHR42837:SF2">
    <property type="entry name" value="MEMBRANE METALLOPROTEASE ARASP2, CHLOROPLASTIC-RELATED"/>
    <property type="match status" value="1"/>
</dbReference>
<dbReference type="RefSeq" id="WP_099622094.1">
    <property type="nucleotide sequence ID" value="NZ_CP024201.1"/>
</dbReference>
<dbReference type="AlphaFoldDB" id="A0A2D2AXY6"/>
<dbReference type="SMART" id="SM00228">
    <property type="entry name" value="PDZ"/>
    <property type="match status" value="1"/>
</dbReference>
<dbReference type="InterPro" id="IPR008915">
    <property type="entry name" value="Peptidase_M50"/>
</dbReference>
<name>A0A2D2AXY6_9CAUL</name>
<evidence type="ECO:0000313" key="13">
    <source>
        <dbReference type="EMBL" id="ATQ42841.1"/>
    </source>
</evidence>
<dbReference type="GO" id="GO:0016020">
    <property type="term" value="C:membrane"/>
    <property type="evidence" value="ECO:0007669"/>
    <property type="project" value="UniProtKB-SubCell"/>
</dbReference>
<dbReference type="SUPFAM" id="SSF50156">
    <property type="entry name" value="PDZ domain-like"/>
    <property type="match status" value="1"/>
</dbReference>
<dbReference type="PANTHER" id="PTHR42837">
    <property type="entry name" value="REGULATOR OF SIGMA-E PROTEASE RSEP"/>
    <property type="match status" value="1"/>
</dbReference>
<dbReference type="KEGG" id="cmb:CSW64_10680"/>
<dbReference type="Proteomes" id="UP000228945">
    <property type="component" value="Chromosome"/>
</dbReference>
<dbReference type="PROSITE" id="PS50106">
    <property type="entry name" value="PDZ"/>
    <property type="match status" value="1"/>
</dbReference>
<proteinExistence type="inferred from homology"/>
<feature type="transmembrane region" description="Helical" evidence="11">
    <location>
        <begin position="310"/>
        <end position="332"/>
    </location>
</feature>
<evidence type="ECO:0000256" key="8">
    <source>
        <dbReference type="ARBA" id="ARBA00022989"/>
    </source>
</evidence>
<dbReference type="InterPro" id="IPR004387">
    <property type="entry name" value="Pept_M50_Zn"/>
</dbReference>
<evidence type="ECO:0000256" key="4">
    <source>
        <dbReference type="ARBA" id="ARBA00022670"/>
    </source>
</evidence>
<dbReference type="GO" id="GO:0004222">
    <property type="term" value="F:metalloendopeptidase activity"/>
    <property type="evidence" value="ECO:0007669"/>
    <property type="project" value="InterPro"/>
</dbReference>
<evidence type="ECO:0000256" key="5">
    <source>
        <dbReference type="ARBA" id="ARBA00022692"/>
    </source>
</evidence>
<feature type="domain" description="PDZ" evidence="12">
    <location>
        <begin position="131"/>
        <end position="180"/>
    </location>
</feature>
<evidence type="ECO:0000256" key="2">
    <source>
        <dbReference type="ARBA" id="ARBA00004141"/>
    </source>
</evidence>
<evidence type="ECO:0000256" key="6">
    <source>
        <dbReference type="ARBA" id="ARBA00022801"/>
    </source>
</evidence>
<keyword evidence="9 13" id="KW-0482">Metalloprotease</keyword>
<dbReference type="OrthoDB" id="9782003at2"/>
<feature type="transmembrane region" description="Helical" evidence="11">
    <location>
        <begin position="368"/>
        <end position="386"/>
    </location>
</feature>
<evidence type="ECO:0000313" key="14">
    <source>
        <dbReference type="Proteomes" id="UP000228945"/>
    </source>
</evidence>
<sequence>MPDLVSWILPFLFVLTLVVTIHELGHFWAARAFGTVVESFSIGFGKPILKWRDKSGVEWRIGWLPLGGYVRFAGDDNAASAVPDQDDLDEMKAKILAHNDPEALRKFYHFKPVWQRAIIAAAGPFANFVLAVLLFAVLAGAFGQTLSKPRISQVTPGSAAEAAGFLAGDTIRRIDGKPIQAFQDIEDYVAVRGGVPMTFVVDRAGREIELNATPRLTERVGRDGGRVKMGLLGIAAQPRSEADLIRVRYGPIEALGYGVSQTWRVLDTTLFYLGRIITGQVPPDQIGGVIGIAKASDTVAKMGAEGAPNFAWGLFGAFVALLSLSAVLSVSIGFLNLLPIPVLDGGHLLFYAYEAVARRPLAASVQAVGYRLGLALLVGFMLFAVWNDLQRYNVFNFLGGLFS</sequence>
<accession>A0A2D2AXY6</accession>
<keyword evidence="10 11" id="KW-0472">Membrane</keyword>
<dbReference type="InterPro" id="IPR001478">
    <property type="entry name" value="PDZ"/>
</dbReference>
<comment type="cofactor">
    <cofactor evidence="1">
        <name>Zn(2+)</name>
        <dbReference type="ChEBI" id="CHEBI:29105"/>
    </cofactor>
</comment>
<dbReference type="Pfam" id="PF02163">
    <property type="entry name" value="Peptidase_M50"/>
    <property type="match status" value="1"/>
</dbReference>
<dbReference type="Gene3D" id="2.30.42.10">
    <property type="match status" value="1"/>
</dbReference>
<evidence type="ECO:0000256" key="7">
    <source>
        <dbReference type="ARBA" id="ARBA00022833"/>
    </source>
</evidence>
<evidence type="ECO:0000256" key="3">
    <source>
        <dbReference type="ARBA" id="ARBA00007931"/>
    </source>
</evidence>
<dbReference type="CDD" id="cd23081">
    <property type="entry name" value="cpPDZ_EcRseP-like"/>
    <property type="match status" value="1"/>
</dbReference>
<evidence type="ECO:0000256" key="9">
    <source>
        <dbReference type="ARBA" id="ARBA00023049"/>
    </source>
</evidence>
<comment type="similarity">
    <text evidence="3">Belongs to the peptidase M50B family.</text>
</comment>
<keyword evidence="5 11" id="KW-0812">Transmembrane</keyword>
<dbReference type="InterPro" id="IPR041489">
    <property type="entry name" value="PDZ_6"/>
</dbReference>
<keyword evidence="14" id="KW-1185">Reference proteome</keyword>
<keyword evidence="6" id="KW-0378">Hydrolase</keyword>
<keyword evidence="4 13" id="KW-0645">Protease</keyword>
<evidence type="ECO:0000256" key="11">
    <source>
        <dbReference type="SAM" id="Phobius"/>
    </source>
</evidence>
<dbReference type="CDD" id="cd06163">
    <property type="entry name" value="S2P-M50_PDZ_RseP-like"/>
    <property type="match status" value="1"/>
</dbReference>
<protein>
    <submittedName>
        <fullName evidence="13">RIP metalloprotease RseP</fullName>
    </submittedName>
</protein>
<dbReference type="GO" id="GO:0006508">
    <property type="term" value="P:proteolysis"/>
    <property type="evidence" value="ECO:0007669"/>
    <property type="project" value="UniProtKB-KW"/>
</dbReference>
<comment type="subcellular location">
    <subcellularLocation>
        <location evidence="2">Membrane</location>
        <topology evidence="2">Multi-pass membrane protein</topology>
    </subcellularLocation>
</comment>
<reference evidence="13 14" key="1">
    <citation type="submission" date="2017-10" db="EMBL/GenBank/DDBJ databases">
        <title>Genome sequence of Caulobacter mirabilis FWC38.</title>
        <authorList>
            <person name="Fiebig A."/>
            <person name="Crosson S."/>
        </authorList>
    </citation>
    <scope>NUCLEOTIDE SEQUENCE [LARGE SCALE GENOMIC DNA]</scope>
    <source>
        <strain evidence="13 14">FWC 38</strain>
    </source>
</reference>
<dbReference type="EMBL" id="CP024201">
    <property type="protein sequence ID" value="ATQ42841.1"/>
    <property type="molecule type" value="Genomic_DNA"/>
</dbReference>
<keyword evidence="8 11" id="KW-1133">Transmembrane helix</keyword>
<keyword evidence="7" id="KW-0862">Zinc</keyword>
<dbReference type="InterPro" id="IPR036034">
    <property type="entry name" value="PDZ_sf"/>
</dbReference>
<evidence type="ECO:0000259" key="12">
    <source>
        <dbReference type="PROSITE" id="PS50106"/>
    </source>
</evidence>
<dbReference type="Pfam" id="PF17820">
    <property type="entry name" value="PDZ_6"/>
    <property type="match status" value="1"/>
</dbReference>
<evidence type="ECO:0000256" key="1">
    <source>
        <dbReference type="ARBA" id="ARBA00001947"/>
    </source>
</evidence>